<evidence type="ECO:0000313" key="3">
    <source>
        <dbReference type="EMBL" id="CAB5220745.1"/>
    </source>
</evidence>
<evidence type="ECO:0000259" key="1">
    <source>
        <dbReference type="Pfam" id="PF00754"/>
    </source>
</evidence>
<proteinExistence type="predicted"/>
<protein>
    <submittedName>
        <fullName evidence="3">Coagulation factor 5/8 C-terminal domain containing protein</fullName>
    </submittedName>
</protein>
<dbReference type="EMBL" id="LR796181">
    <property type="protein sequence ID" value="CAB4125132.1"/>
    <property type="molecule type" value="Genomic_DNA"/>
</dbReference>
<feature type="domain" description="F5/8 type C" evidence="1">
    <location>
        <begin position="31"/>
        <end position="140"/>
    </location>
</feature>
<dbReference type="SUPFAM" id="SSF49785">
    <property type="entry name" value="Galactose-binding domain-like"/>
    <property type="match status" value="1"/>
</dbReference>
<reference evidence="3" key="1">
    <citation type="submission" date="2020-05" db="EMBL/GenBank/DDBJ databases">
        <authorList>
            <person name="Chiriac C."/>
            <person name="Salcher M."/>
            <person name="Ghai R."/>
            <person name="Kavagutti S V."/>
        </authorList>
    </citation>
    <scope>NUCLEOTIDE SEQUENCE</scope>
</reference>
<dbReference type="EMBL" id="LR798291">
    <property type="protein sequence ID" value="CAB5220745.1"/>
    <property type="molecule type" value="Genomic_DNA"/>
</dbReference>
<dbReference type="InterPro" id="IPR000421">
    <property type="entry name" value="FA58C"/>
</dbReference>
<evidence type="ECO:0000313" key="2">
    <source>
        <dbReference type="EMBL" id="CAB4125132.1"/>
    </source>
</evidence>
<dbReference type="Pfam" id="PF00754">
    <property type="entry name" value="F5_F8_type_C"/>
    <property type="match status" value="1"/>
</dbReference>
<accession>A0A6J7WV83</accession>
<sequence length="267" mass="29023">MIYINGTPTDDTTLPMVLWDNLLSRTTTTIASSTAATDYPALNAISEVTYSYWQPTAIPAWISGDLGSAMTVNSFAVVAHNLFTCAATVYLQSSPNNIAWTTRSTSITPTDNTPILGIFADISARYWRLYIASSTGNPTIGALIVGDRLVLPGGVMPPYTPIWQAQKVDLLTSKSLGGQFMGNRVLRQGAETSISLVSFSKTFGEVDLQPFKSWYNAGHAFVWASGPSVFTSDVGYVWRKSGAEMRPTFADTGNWIKVTMEVEGYVQ</sequence>
<gene>
    <name evidence="3" type="ORF">UFOVP246_32</name>
    <name evidence="2" type="ORF">UFOVP59_83</name>
</gene>
<name>A0A6J7WV83_9CAUD</name>
<dbReference type="Gene3D" id="2.60.120.260">
    <property type="entry name" value="Galactose-binding domain-like"/>
    <property type="match status" value="1"/>
</dbReference>
<organism evidence="3">
    <name type="scientific">uncultured Caudovirales phage</name>
    <dbReference type="NCBI Taxonomy" id="2100421"/>
    <lineage>
        <taxon>Viruses</taxon>
        <taxon>Duplodnaviria</taxon>
        <taxon>Heunggongvirae</taxon>
        <taxon>Uroviricota</taxon>
        <taxon>Caudoviricetes</taxon>
        <taxon>Peduoviridae</taxon>
        <taxon>Maltschvirus</taxon>
        <taxon>Maltschvirus maltsch</taxon>
    </lineage>
</organism>
<dbReference type="InterPro" id="IPR008979">
    <property type="entry name" value="Galactose-bd-like_sf"/>
</dbReference>